<sequence>MGYKRIASLHLDDLGTLHRNHSFDSDLCPANTVNDIALSDDRVMASHCNEWWLRNAHCSRLPRTAQPHRTSQRSRSVFKNALRLHLIITTKNSGESPSGRRLESSDLHDREPILFSHRLDRPVKMLSMNTLAATAYDVLIRTIAFLYVPDVRLLRQYINGSTH</sequence>
<gene>
    <name evidence="1" type="ORF">ARMSODRAFT_297519</name>
</gene>
<dbReference type="Proteomes" id="UP000218334">
    <property type="component" value="Unassembled WGS sequence"/>
</dbReference>
<organism evidence="1 2">
    <name type="scientific">Armillaria solidipes</name>
    <dbReference type="NCBI Taxonomy" id="1076256"/>
    <lineage>
        <taxon>Eukaryota</taxon>
        <taxon>Fungi</taxon>
        <taxon>Dikarya</taxon>
        <taxon>Basidiomycota</taxon>
        <taxon>Agaricomycotina</taxon>
        <taxon>Agaricomycetes</taxon>
        <taxon>Agaricomycetidae</taxon>
        <taxon>Agaricales</taxon>
        <taxon>Marasmiineae</taxon>
        <taxon>Physalacriaceae</taxon>
        <taxon>Armillaria</taxon>
    </lineage>
</organism>
<dbReference type="EMBL" id="KZ293435">
    <property type="protein sequence ID" value="PBK67703.1"/>
    <property type="molecule type" value="Genomic_DNA"/>
</dbReference>
<protein>
    <submittedName>
        <fullName evidence="1">Uncharacterized protein</fullName>
    </submittedName>
</protein>
<proteinExistence type="predicted"/>
<reference evidence="2" key="1">
    <citation type="journal article" date="2017" name="Nat. Ecol. Evol.">
        <title>Genome expansion and lineage-specific genetic innovations in the forest pathogenic fungi Armillaria.</title>
        <authorList>
            <person name="Sipos G."/>
            <person name="Prasanna A.N."/>
            <person name="Walter M.C."/>
            <person name="O'Connor E."/>
            <person name="Balint B."/>
            <person name="Krizsan K."/>
            <person name="Kiss B."/>
            <person name="Hess J."/>
            <person name="Varga T."/>
            <person name="Slot J."/>
            <person name="Riley R."/>
            <person name="Boka B."/>
            <person name="Rigling D."/>
            <person name="Barry K."/>
            <person name="Lee J."/>
            <person name="Mihaltcheva S."/>
            <person name="LaButti K."/>
            <person name="Lipzen A."/>
            <person name="Waldron R."/>
            <person name="Moloney N.M."/>
            <person name="Sperisen C."/>
            <person name="Kredics L."/>
            <person name="Vagvoelgyi C."/>
            <person name="Patrignani A."/>
            <person name="Fitzpatrick D."/>
            <person name="Nagy I."/>
            <person name="Doyle S."/>
            <person name="Anderson J.B."/>
            <person name="Grigoriev I.V."/>
            <person name="Gueldener U."/>
            <person name="Muensterkoetter M."/>
            <person name="Nagy L.G."/>
        </authorList>
    </citation>
    <scope>NUCLEOTIDE SEQUENCE [LARGE SCALE GENOMIC DNA]</scope>
    <source>
        <strain evidence="2">28-4</strain>
    </source>
</reference>
<accession>A0A2H3BUX3</accession>
<dbReference type="AlphaFoldDB" id="A0A2H3BUX3"/>
<evidence type="ECO:0000313" key="2">
    <source>
        <dbReference type="Proteomes" id="UP000218334"/>
    </source>
</evidence>
<evidence type="ECO:0000313" key="1">
    <source>
        <dbReference type="EMBL" id="PBK67703.1"/>
    </source>
</evidence>
<name>A0A2H3BUX3_9AGAR</name>
<keyword evidence="2" id="KW-1185">Reference proteome</keyword>